<feature type="transmembrane region" description="Helical" evidence="1">
    <location>
        <begin position="12"/>
        <end position="29"/>
    </location>
</feature>
<proteinExistence type="predicted"/>
<feature type="transmembrane region" description="Helical" evidence="1">
    <location>
        <begin position="84"/>
        <end position="103"/>
    </location>
</feature>
<evidence type="ECO:0000313" key="3">
    <source>
        <dbReference type="Proteomes" id="UP001589774"/>
    </source>
</evidence>
<dbReference type="EMBL" id="JBHLWO010000002">
    <property type="protein sequence ID" value="MFC0320592.1"/>
    <property type="molecule type" value="Genomic_DNA"/>
</dbReference>
<dbReference type="Proteomes" id="UP001589774">
    <property type="component" value="Unassembled WGS sequence"/>
</dbReference>
<keyword evidence="3" id="KW-1185">Reference proteome</keyword>
<dbReference type="PROSITE" id="PS51257">
    <property type="entry name" value="PROKAR_LIPOPROTEIN"/>
    <property type="match status" value="1"/>
</dbReference>
<reference evidence="2 3" key="1">
    <citation type="submission" date="2024-09" db="EMBL/GenBank/DDBJ databases">
        <authorList>
            <person name="Sun Q."/>
            <person name="Mori K."/>
        </authorList>
    </citation>
    <scope>NUCLEOTIDE SEQUENCE [LARGE SCALE GENOMIC DNA]</scope>
    <source>
        <strain evidence="2 3">CCM 7765</strain>
    </source>
</reference>
<keyword evidence="1" id="KW-0472">Membrane</keyword>
<protein>
    <submittedName>
        <fullName evidence="2">Uncharacterized protein</fullName>
    </submittedName>
</protein>
<evidence type="ECO:0000256" key="1">
    <source>
        <dbReference type="SAM" id="Phobius"/>
    </source>
</evidence>
<name>A0ABV6HNW9_9SPHI</name>
<evidence type="ECO:0000313" key="2">
    <source>
        <dbReference type="EMBL" id="MFC0320592.1"/>
    </source>
</evidence>
<accession>A0ABV6HNW9</accession>
<keyword evidence="1" id="KW-1133">Transmembrane helix</keyword>
<keyword evidence="1" id="KW-0812">Transmembrane</keyword>
<gene>
    <name evidence="2" type="ORF">ACFFI0_19865</name>
</gene>
<sequence>MIRTLSNRIKTYYPYGLVFVTMLLTLLTSCPIKSGIKSLAGIPINVEQGHAKSGVVGNILGQCMSGSTTDSVITKSMSHHTNKLLPSVIFIAAFLLLLGFRIYKGQSNLFYRKLKVPNIVPLFLQYRKLVI</sequence>
<organism evidence="2 3">
    <name type="scientific">Olivibacter oleidegradans</name>
    <dbReference type="NCBI Taxonomy" id="760123"/>
    <lineage>
        <taxon>Bacteria</taxon>
        <taxon>Pseudomonadati</taxon>
        <taxon>Bacteroidota</taxon>
        <taxon>Sphingobacteriia</taxon>
        <taxon>Sphingobacteriales</taxon>
        <taxon>Sphingobacteriaceae</taxon>
        <taxon>Olivibacter</taxon>
    </lineage>
</organism>
<comment type="caution">
    <text evidence="2">The sequence shown here is derived from an EMBL/GenBank/DDBJ whole genome shotgun (WGS) entry which is preliminary data.</text>
</comment>
<dbReference type="RefSeq" id="WP_149106042.1">
    <property type="nucleotide sequence ID" value="NZ_JBHLWO010000002.1"/>
</dbReference>